<proteinExistence type="predicted"/>
<dbReference type="GO" id="GO:0030246">
    <property type="term" value="F:carbohydrate binding"/>
    <property type="evidence" value="ECO:0007669"/>
    <property type="project" value="InterPro"/>
</dbReference>
<protein>
    <recommendedName>
        <fullName evidence="1">Endo-1,3(4)-beta-glucanase 1 carbohydrate binding domain-containing protein</fullName>
    </recommendedName>
</protein>
<dbReference type="PRINTS" id="PR00347">
    <property type="entry name" value="THAUMATIN"/>
</dbReference>
<dbReference type="InterPro" id="IPR037176">
    <property type="entry name" value="Osmotin/thaumatin-like_sf"/>
</dbReference>
<evidence type="ECO:0000313" key="2">
    <source>
        <dbReference type="EMBL" id="KAJ3119769.1"/>
    </source>
</evidence>
<keyword evidence="3" id="KW-1185">Reference proteome</keyword>
<dbReference type="EMBL" id="JADGJH010001026">
    <property type="protein sequence ID" value="KAJ3119769.1"/>
    <property type="molecule type" value="Genomic_DNA"/>
</dbReference>
<dbReference type="SUPFAM" id="SSF49870">
    <property type="entry name" value="Osmotin, thaumatin-like protein"/>
    <property type="match status" value="1"/>
</dbReference>
<dbReference type="Gene3D" id="2.60.110.10">
    <property type="entry name" value="Thaumatin"/>
    <property type="match status" value="1"/>
</dbReference>
<dbReference type="Pfam" id="PF00314">
    <property type="entry name" value="Thaumatin"/>
    <property type="match status" value="2"/>
</dbReference>
<evidence type="ECO:0000313" key="3">
    <source>
        <dbReference type="Proteomes" id="UP001211907"/>
    </source>
</evidence>
<dbReference type="InterPro" id="IPR001938">
    <property type="entry name" value="Thaumatin"/>
</dbReference>
<name>A0AAD5XH55_9FUNG</name>
<evidence type="ECO:0000259" key="1">
    <source>
        <dbReference type="Pfam" id="PF10645"/>
    </source>
</evidence>
<dbReference type="PROSITE" id="PS51367">
    <property type="entry name" value="THAUMATIN_2"/>
    <property type="match status" value="1"/>
</dbReference>
<dbReference type="Proteomes" id="UP001211907">
    <property type="component" value="Unassembled WGS sequence"/>
</dbReference>
<dbReference type="Pfam" id="PF10645">
    <property type="entry name" value="Carb_bind"/>
    <property type="match status" value="1"/>
</dbReference>
<dbReference type="AlphaFoldDB" id="A0AAD5XH55"/>
<comment type="caution">
    <text evidence="2">The sequence shown here is derived from an EMBL/GenBank/DDBJ whole genome shotgun (WGS) entry which is preliminary data.</text>
</comment>
<gene>
    <name evidence="2" type="ORF">HK100_000160</name>
</gene>
<accession>A0AAD5XH55</accession>
<dbReference type="InterPro" id="IPR018909">
    <property type="entry name" value="Eng1_septum"/>
</dbReference>
<feature type="domain" description="Endo-1,3(4)-beta-glucanase 1 carbohydrate binding" evidence="1">
    <location>
        <begin position="17"/>
        <end position="65"/>
    </location>
</feature>
<sequence length="445" mass="46808">MFGSSFNLRDCGGSLQSCGSACFDASVSVCSNGQLCPIATPSACQTTTGVACFDPTKFNCVNSALDPINSSGTSSSSNATSTGSCAPGDIPCGDACIDPTENLYHCVQTPSGPILAQGPAWSSSLPLAPMLPSSTTILGSGPRTFKLVNNCKFEVWPALQGAGGTTPPFNGGIQGLSPGQSVTLNFPDPFLSGRIWPRTDCRQDSQGQILCLTGDCGAKQNNYGIECGGLSNRIPATLLEFSLDASGGKDYYDISAVDGFSIGIGVSVSGGTKVNDPSIPVGFNCGSPVCNMDVSNDCPNELKSNDPTQSNRTVLCFGINAAVNDDIQRALNPILETYYENSDMRDLLAGQGCGDVCSDIGYCCSILDLRRTGTDPNTPLSEQGHGNVCLASAWPKPTDSTFANIEYDKVFKNQCPDAYSWQFDDESSLFQCQNTQFELKFCPSK</sequence>
<dbReference type="PANTHER" id="PTHR31048">
    <property type="entry name" value="OS03G0233200 PROTEIN"/>
    <property type="match status" value="1"/>
</dbReference>
<reference evidence="2" key="1">
    <citation type="submission" date="2020-05" db="EMBL/GenBank/DDBJ databases">
        <title>Phylogenomic resolution of chytrid fungi.</title>
        <authorList>
            <person name="Stajich J.E."/>
            <person name="Amses K."/>
            <person name="Simmons R."/>
            <person name="Seto K."/>
            <person name="Myers J."/>
            <person name="Bonds A."/>
            <person name="Quandt C.A."/>
            <person name="Barry K."/>
            <person name="Liu P."/>
            <person name="Grigoriev I."/>
            <person name="Longcore J.E."/>
            <person name="James T.Y."/>
        </authorList>
    </citation>
    <scope>NUCLEOTIDE SEQUENCE</scope>
    <source>
        <strain evidence="2">JEL0513</strain>
    </source>
</reference>
<organism evidence="2 3">
    <name type="scientific">Physocladia obscura</name>
    <dbReference type="NCBI Taxonomy" id="109957"/>
    <lineage>
        <taxon>Eukaryota</taxon>
        <taxon>Fungi</taxon>
        <taxon>Fungi incertae sedis</taxon>
        <taxon>Chytridiomycota</taxon>
        <taxon>Chytridiomycota incertae sedis</taxon>
        <taxon>Chytridiomycetes</taxon>
        <taxon>Chytridiales</taxon>
        <taxon>Chytriomycetaceae</taxon>
        <taxon>Physocladia</taxon>
    </lineage>
</organism>
<dbReference type="SMART" id="SM00205">
    <property type="entry name" value="THN"/>
    <property type="match status" value="1"/>
</dbReference>